<keyword evidence="8" id="KW-1185">Reference proteome</keyword>
<comment type="subcellular location">
    <subcellularLocation>
        <location evidence="1">Nucleus</location>
    </subcellularLocation>
</comment>
<keyword evidence="5" id="KW-0539">Nucleus</keyword>
<dbReference type="Gene3D" id="4.10.240.10">
    <property type="entry name" value="Zn(2)-C6 fungal-type DNA-binding domain"/>
    <property type="match status" value="1"/>
</dbReference>
<dbReference type="Proteomes" id="UP001610334">
    <property type="component" value="Unassembled WGS sequence"/>
</dbReference>
<protein>
    <recommendedName>
        <fullName evidence="6">Zn(2)-C6 fungal-type domain-containing protein</fullName>
    </recommendedName>
</protein>
<dbReference type="EMBL" id="JBFXLT010000108">
    <property type="protein sequence ID" value="KAL2808607.1"/>
    <property type="molecule type" value="Genomic_DNA"/>
</dbReference>
<evidence type="ECO:0000256" key="4">
    <source>
        <dbReference type="ARBA" id="ARBA00023163"/>
    </source>
</evidence>
<dbReference type="PANTHER" id="PTHR37534">
    <property type="entry name" value="TRANSCRIPTIONAL ACTIVATOR PROTEIN UGA3"/>
    <property type="match status" value="1"/>
</dbReference>
<dbReference type="InterPro" id="IPR001138">
    <property type="entry name" value="Zn2Cys6_DnaBD"/>
</dbReference>
<proteinExistence type="predicted"/>
<organism evidence="7 8">
    <name type="scientific">Aspergillus granulosus</name>
    <dbReference type="NCBI Taxonomy" id="176169"/>
    <lineage>
        <taxon>Eukaryota</taxon>
        <taxon>Fungi</taxon>
        <taxon>Dikarya</taxon>
        <taxon>Ascomycota</taxon>
        <taxon>Pezizomycotina</taxon>
        <taxon>Eurotiomycetes</taxon>
        <taxon>Eurotiomycetidae</taxon>
        <taxon>Eurotiales</taxon>
        <taxon>Aspergillaceae</taxon>
        <taxon>Aspergillus</taxon>
        <taxon>Aspergillus subgen. Nidulantes</taxon>
    </lineage>
</organism>
<evidence type="ECO:0000256" key="2">
    <source>
        <dbReference type="ARBA" id="ARBA00023015"/>
    </source>
</evidence>
<evidence type="ECO:0000259" key="6">
    <source>
        <dbReference type="PROSITE" id="PS50048"/>
    </source>
</evidence>
<reference evidence="7 8" key="1">
    <citation type="submission" date="2024-07" db="EMBL/GenBank/DDBJ databases">
        <title>Section-level genome sequencing and comparative genomics of Aspergillus sections Usti and Cavernicolus.</title>
        <authorList>
            <consortium name="Lawrence Berkeley National Laboratory"/>
            <person name="Nybo J.L."/>
            <person name="Vesth T.C."/>
            <person name="Theobald S."/>
            <person name="Frisvad J.C."/>
            <person name="Larsen T.O."/>
            <person name="Kjaerboelling I."/>
            <person name="Rothschild-Mancinelli K."/>
            <person name="Lyhne E.K."/>
            <person name="Kogle M.E."/>
            <person name="Barry K."/>
            <person name="Clum A."/>
            <person name="Na H."/>
            <person name="Ledsgaard L."/>
            <person name="Lin J."/>
            <person name="Lipzen A."/>
            <person name="Kuo A."/>
            <person name="Riley R."/>
            <person name="Mondo S."/>
            <person name="Labutti K."/>
            <person name="Haridas S."/>
            <person name="Pangalinan J."/>
            <person name="Salamov A.A."/>
            <person name="Simmons B.A."/>
            <person name="Magnuson J.K."/>
            <person name="Chen J."/>
            <person name="Drula E."/>
            <person name="Henrissat B."/>
            <person name="Wiebenga A."/>
            <person name="Lubbers R.J."/>
            <person name="Gomes A.C."/>
            <person name="Makela M.R."/>
            <person name="Stajich J."/>
            <person name="Grigoriev I.V."/>
            <person name="Mortensen U.H."/>
            <person name="De Vries R.P."/>
            <person name="Baker S.E."/>
            <person name="Andersen M.R."/>
        </authorList>
    </citation>
    <scope>NUCLEOTIDE SEQUENCE [LARGE SCALE GENOMIC DNA]</scope>
    <source>
        <strain evidence="7 8">CBS 588.65</strain>
    </source>
</reference>
<dbReference type="Pfam" id="PF00172">
    <property type="entry name" value="Zn_clus"/>
    <property type="match status" value="1"/>
</dbReference>
<evidence type="ECO:0000313" key="7">
    <source>
        <dbReference type="EMBL" id="KAL2808607.1"/>
    </source>
</evidence>
<keyword evidence="4" id="KW-0804">Transcription</keyword>
<dbReference type="InterPro" id="IPR036864">
    <property type="entry name" value="Zn2-C6_fun-type_DNA-bd_sf"/>
</dbReference>
<comment type="caution">
    <text evidence="7">The sequence shown here is derived from an EMBL/GenBank/DDBJ whole genome shotgun (WGS) entry which is preliminary data.</text>
</comment>
<name>A0ABR4GZM5_9EURO</name>
<keyword evidence="3" id="KW-0238">DNA-binding</keyword>
<dbReference type="CDD" id="cd00067">
    <property type="entry name" value="GAL4"/>
    <property type="match status" value="1"/>
</dbReference>
<evidence type="ECO:0000256" key="5">
    <source>
        <dbReference type="ARBA" id="ARBA00023242"/>
    </source>
</evidence>
<dbReference type="PANTHER" id="PTHR37534:SF15">
    <property type="entry name" value="ZN(II)2CYS6 TRANSCRIPTION FACTOR (EUROFUNG)"/>
    <property type="match status" value="1"/>
</dbReference>
<dbReference type="SUPFAM" id="SSF57701">
    <property type="entry name" value="Zn2/Cys6 DNA-binding domain"/>
    <property type="match status" value="1"/>
</dbReference>
<evidence type="ECO:0000256" key="3">
    <source>
        <dbReference type="ARBA" id="ARBA00023125"/>
    </source>
</evidence>
<dbReference type="PROSITE" id="PS50048">
    <property type="entry name" value="ZN2_CY6_FUNGAL_2"/>
    <property type="match status" value="1"/>
</dbReference>
<keyword evidence="2" id="KW-0805">Transcription regulation</keyword>
<evidence type="ECO:0000256" key="1">
    <source>
        <dbReference type="ARBA" id="ARBA00004123"/>
    </source>
</evidence>
<sequence length="503" mass="56256">MSLSPQCRKCRQRRVRCDSRQPACAKCVQKGVACPGYSTSRPLRWQHYLPRETIQARSAPKALNMANLYTRNDDVAPGEVVADVIAYYNSKLAPDLSVFERNGFGITMAAWLASEKTDRHLQICIVTLHKALQQQTTWPPALNSPSSAYGGAKKYLDLFHHHQASAARLLQDQIISLHGNKAKFNETVLASIGLFLSLQIQESAYGAWRTHLHGAKSMLDLWRGGDSLPGSDELLYFHLMIVDIYGTTTSALDKPCPKSVSQHQTYLSWLSQLQFDSCNSLTPVPWEILRATIFINILRAAGQAQCRVDGGEGIEMSADEILLLIQAFDPLSWAEEVTLKHETPASTSTNPHHDTHMEGWASLAACFQSATILYLILSVNPALHSLEPEKWNDARDSTYISLVVSIQFLFTQRSDQGKWHKYIFWPMVIAGVEAAVRGDGAFFGYLTKHLRMLTADLGTMAMSEAGCFLENFWEECMRTGPGLDGRVKVNWDWTFTPGPIFLM</sequence>
<gene>
    <name evidence="7" type="ORF">BJX63DRAFT_26134</name>
</gene>
<feature type="domain" description="Zn(2)-C6 fungal-type" evidence="6">
    <location>
        <begin position="6"/>
        <end position="34"/>
    </location>
</feature>
<accession>A0ABR4GZM5</accession>
<dbReference type="Pfam" id="PF11951">
    <property type="entry name" value="Fungal_trans_2"/>
    <property type="match status" value="1"/>
</dbReference>
<dbReference type="InterPro" id="IPR021858">
    <property type="entry name" value="Fun_TF"/>
</dbReference>
<evidence type="ECO:0000313" key="8">
    <source>
        <dbReference type="Proteomes" id="UP001610334"/>
    </source>
</evidence>